<dbReference type="Gene3D" id="1.20.120.580">
    <property type="entry name" value="bsu32300-like"/>
    <property type="match status" value="1"/>
</dbReference>
<dbReference type="GO" id="GO:0110001">
    <property type="term" value="C:toxin-antitoxin complex"/>
    <property type="evidence" value="ECO:0007669"/>
    <property type="project" value="InterPro"/>
</dbReference>
<dbReference type="PANTHER" id="PTHR34139">
    <property type="entry name" value="UPF0331 PROTEIN MJ0127"/>
    <property type="match status" value="1"/>
</dbReference>
<evidence type="ECO:0000256" key="4">
    <source>
        <dbReference type="ARBA" id="ARBA00022741"/>
    </source>
</evidence>
<keyword evidence="4" id="KW-0547">Nucleotide-binding</keyword>
<keyword evidence="1" id="KW-0597">Phosphoprotein</keyword>
<evidence type="ECO:0000256" key="1">
    <source>
        <dbReference type="ARBA" id="ARBA00022553"/>
    </source>
</evidence>
<name>A0A7K0EID6_9BACT</name>
<proteinExistence type="inferred from homology"/>
<evidence type="ECO:0000256" key="5">
    <source>
        <dbReference type="ARBA" id="ARBA00022801"/>
    </source>
</evidence>
<evidence type="ECO:0000256" key="3">
    <source>
        <dbReference type="ARBA" id="ARBA00022722"/>
    </source>
</evidence>
<protein>
    <submittedName>
        <fullName evidence="7">DUF86 domain-containing protein</fullName>
    </submittedName>
</protein>
<dbReference type="GO" id="GO:0000166">
    <property type="term" value="F:nucleotide binding"/>
    <property type="evidence" value="ECO:0007669"/>
    <property type="project" value="UniProtKB-KW"/>
</dbReference>
<dbReference type="AlphaFoldDB" id="A0A7K0EID6"/>
<keyword evidence="3" id="KW-0540">Nuclease</keyword>
<evidence type="ECO:0000256" key="6">
    <source>
        <dbReference type="ARBA" id="ARBA00024207"/>
    </source>
</evidence>
<dbReference type="OrthoDB" id="955324at2"/>
<sequence length="147" mass="17333">MLSMYNSRNLAYVCTMLECIEKIFLYSNPFLSVEDFVWANDQQNYNASWGLLLVIGEESKHLDPALKNAYSNIPWRNIAGMRNFLAHNYRGIDYDLVYEVISTYLPNLKDVLINMIDQIEFDKELLKTALDSVYYRHIQYLRSKLND</sequence>
<dbReference type="Pfam" id="PF01934">
    <property type="entry name" value="HepT-like"/>
    <property type="match status" value="1"/>
</dbReference>
<dbReference type="InterPro" id="IPR037038">
    <property type="entry name" value="HepT-like_sf"/>
</dbReference>
<evidence type="ECO:0000256" key="2">
    <source>
        <dbReference type="ARBA" id="ARBA00022649"/>
    </source>
</evidence>
<keyword evidence="2" id="KW-1277">Toxin-antitoxin system</keyword>
<dbReference type="EMBL" id="WJXZ01000004">
    <property type="protein sequence ID" value="MRS61472.1"/>
    <property type="molecule type" value="Genomic_DNA"/>
</dbReference>
<reference evidence="7 8" key="1">
    <citation type="journal article" date="2018" name="Antonie Van Leeuwenhoek">
        <title>Larkinella terrae sp. nov., isolated from soil on Jeju Island, South Korea.</title>
        <authorList>
            <person name="Ten L.N."/>
            <person name="Jeon J."/>
            <person name="Park S.J."/>
            <person name="Park S."/>
            <person name="Lee S.Y."/>
            <person name="Kim M.K."/>
            <person name="Jung H.Y."/>
        </authorList>
    </citation>
    <scope>NUCLEOTIDE SEQUENCE [LARGE SCALE GENOMIC DNA]</scope>
    <source>
        <strain evidence="7 8">KCTC 52001</strain>
    </source>
</reference>
<dbReference type="InterPro" id="IPR051813">
    <property type="entry name" value="HepT_RNase_toxin"/>
</dbReference>
<accession>A0A7K0EID6</accession>
<comment type="similarity">
    <text evidence="6">Belongs to the HepT RNase toxin family.</text>
</comment>
<comment type="caution">
    <text evidence="7">The sequence shown here is derived from an EMBL/GenBank/DDBJ whole genome shotgun (WGS) entry which is preliminary data.</text>
</comment>
<dbReference type="Proteomes" id="UP000441754">
    <property type="component" value="Unassembled WGS sequence"/>
</dbReference>
<evidence type="ECO:0000313" key="7">
    <source>
        <dbReference type="EMBL" id="MRS61472.1"/>
    </source>
</evidence>
<keyword evidence="5" id="KW-0378">Hydrolase</keyword>
<dbReference type="PANTHER" id="PTHR34139:SF1">
    <property type="entry name" value="RNASE MJ1380-RELATED"/>
    <property type="match status" value="1"/>
</dbReference>
<dbReference type="InterPro" id="IPR008201">
    <property type="entry name" value="HepT-like"/>
</dbReference>
<evidence type="ECO:0000313" key="8">
    <source>
        <dbReference type="Proteomes" id="UP000441754"/>
    </source>
</evidence>
<gene>
    <name evidence="7" type="ORF">GJJ30_09260</name>
</gene>
<keyword evidence="8" id="KW-1185">Reference proteome</keyword>
<dbReference type="GO" id="GO:0004540">
    <property type="term" value="F:RNA nuclease activity"/>
    <property type="evidence" value="ECO:0007669"/>
    <property type="project" value="InterPro"/>
</dbReference>
<dbReference type="GO" id="GO:0016787">
    <property type="term" value="F:hydrolase activity"/>
    <property type="evidence" value="ECO:0007669"/>
    <property type="project" value="UniProtKB-KW"/>
</dbReference>
<organism evidence="7 8">
    <name type="scientific">Larkinella terrae</name>
    <dbReference type="NCBI Taxonomy" id="2025311"/>
    <lineage>
        <taxon>Bacteria</taxon>
        <taxon>Pseudomonadati</taxon>
        <taxon>Bacteroidota</taxon>
        <taxon>Cytophagia</taxon>
        <taxon>Cytophagales</taxon>
        <taxon>Spirosomataceae</taxon>
        <taxon>Larkinella</taxon>
    </lineage>
</organism>